<dbReference type="GeneID" id="64693886"/>
<evidence type="ECO:0000313" key="1">
    <source>
        <dbReference type="EMBL" id="KAG2100644.1"/>
    </source>
</evidence>
<feature type="non-terminal residue" evidence="1">
    <location>
        <position position="1"/>
    </location>
</feature>
<dbReference type="InterPro" id="IPR038765">
    <property type="entry name" value="Papain-like_cys_pep_sf"/>
</dbReference>
<accession>A0A9P7JR27</accession>
<dbReference type="EMBL" id="JABBWM010000053">
    <property type="protein sequence ID" value="KAG2100644.1"/>
    <property type="molecule type" value="Genomic_DNA"/>
</dbReference>
<dbReference type="Gene3D" id="3.40.395.10">
    <property type="entry name" value="Adenoviral Proteinase, Chain A"/>
    <property type="match status" value="1"/>
</dbReference>
<comment type="caution">
    <text evidence="1">The sequence shown here is derived from an EMBL/GenBank/DDBJ whole genome shotgun (WGS) entry which is preliminary data.</text>
</comment>
<dbReference type="OrthoDB" id="2670808at2759"/>
<reference evidence="1" key="1">
    <citation type="journal article" date="2020" name="New Phytol.">
        <title>Comparative genomics reveals dynamic genome evolution in host specialist ectomycorrhizal fungi.</title>
        <authorList>
            <person name="Lofgren L.A."/>
            <person name="Nguyen N.H."/>
            <person name="Vilgalys R."/>
            <person name="Ruytinx J."/>
            <person name="Liao H.L."/>
            <person name="Branco S."/>
            <person name="Kuo A."/>
            <person name="LaButti K."/>
            <person name="Lipzen A."/>
            <person name="Andreopoulos W."/>
            <person name="Pangilinan J."/>
            <person name="Riley R."/>
            <person name="Hundley H."/>
            <person name="Na H."/>
            <person name="Barry K."/>
            <person name="Grigoriev I.V."/>
            <person name="Stajich J.E."/>
            <person name="Kennedy P.G."/>
        </authorList>
    </citation>
    <scope>NUCLEOTIDE SEQUENCE</scope>
    <source>
        <strain evidence="1">FC423</strain>
    </source>
</reference>
<gene>
    <name evidence="1" type="ORF">F5147DRAFT_582024</name>
</gene>
<protein>
    <submittedName>
        <fullName evidence="1">Uncharacterized protein</fullName>
    </submittedName>
</protein>
<organism evidence="1 2">
    <name type="scientific">Suillus discolor</name>
    <dbReference type="NCBI Taxonomy" id="1912936"/>
    <lineage>
        <taxon>Eukaryota</taxon>
        <taxon>Fungi</taxon>
        <taxon>Dikarya</taxon>
        <taxon>Basidiomycota</taxon>
        <taxon>Agaricomycotina</taxon>
        <taxon>Agaricomycetes</taxon>
        <taxon>Agaricomycetidae</taxon>
        <taxon>Boletales</taxon>
        <taxon>Suillineae</taxon>
        <taxon>Suillaceae</taxon>
        <taxon>Suillus</taxon>
    </lineage>
</organism>
<evidence type="ECO:0000313" key="2">
    <source>
        <dbReference type="Proteomes" id="UP000823399"/>
    </source>
</evidence>
<proteinExistence type="predicted"/>
<keyword evidence="2" id="KW-1185">Reference proteome</keyword>
<dbReference type="Proteomes" id="UP000823399">
    <property type="component" value="Unassembled WGS sequence"/>
</dbReference>
<dbReference type="AlphaFoldDB" id="A0A9P7JR27"/>
<sequence length="252" mass="28342">WTQSCWTNPLVSSAQFVAQVNKVQQIVLGISGDSLYTTIASTHTTTLESLDLEGDDDPTLTEDIPHVNSDQAALTDLLEGDMGPLDHDNANGTTNFSNIVDVNILQWDVSKNLLIDDYIPACESNIVMPGTLTAQVRPPCDGFPHQIFELKDIDILCLPTAYLNDVCINSCTALLYSELKVLNVSCMILSTHDLPCIRYNAPDEVIWHQCSWTHYWEKDIWVLAIHRPSRIGYWVFCAIYLPFKELHLFDSL</sequence>
<dbReference type="SUPFAM" id="SSF54001">
    <property type="entry name" value="Cysteine proteinases"/>
    <property type="match status" value="1"/>
</dbReference>
<dbReference type="RefSeq" id="XP_041289587.1">
    <property type="nucleotide sequence ID" value="XM_041431627.1"/>
</dbReference>
<name>A0A9P7JR27_9AGAM</name>